<protein>
    <recommendedName>
        <fullName evidence="1">Integrase catalytic domain-containing protein</fullName>
    </recommendedName>
</protein>
<dbReference type="PANTHER" id="PTHR46889:SF4">
    <property type="entry name" value="TRANSPOSASE INSO FOR INSERTION SEQUENCE ELEMENT IS911B-RELATED"/>
    <property type="match status" value="1"/>
</dbReference>
<dbReference type="AlphaFoldDB" id="A0A9W6MCS4"/>
<keyword evidence="3" id="KW-1185">Reference proteome</keyword>
<dbReference type="InterPro" id="IPR001584">
    <property type="entry name" value="Integrase_cat-core"/>
</dbReference>
<gene>
    <name evidence="2" type="ORF">GCM10017600_25660</name>
</gene>
<accession>A0A9W6MCS4</accession>
<dbReference type="SUPFAM" id="SSF53098">
    <property type="entry name" value="Ribonuclease H-like"/>
    <property type="match status" value="1"/>
</dbReference>
<reference evidence="2" key="2">
    <citation type="submission" date="2023-01" db="EMBL/GenBank/DDBJ databases">
        <authorList>
            <person name="Sun Q."/>
            <person name="Evtushenko L."/>
        </authorList>
    </citation>
    <scope>NUCLEOTIDE SEQUENCE</scope>
    <source>
        <strain evidence="2">VKM Ac-2007</strain>
    </source>
</reference>
<organism evidence="2 3">
    <name type="scientific">Streptosporangium carneum</name>
    <dbReference type="NCBI Taxonomy" id="47481"/>
    <lineage>
        <taxon>Bacteria</taxon>
        <taxon>Bacillati</taxon>
        <taxon>Actinomycetota</taxon>
        <taxon>Actinomycetes</taxon>
        <taxon>Streptosporangiales</taxon>
        <taxon>Streptosporangiaceae</taxon>
        <taxon>Streptosporangium</taxon>
    </lineage>
</organism>
<dbReference type="InterPro" id="IPR050900">
    <property type="entry name" value="Transposase_IS3/IS150/IS904"/>
</dbReference>
<reference evidence="2" key="1">
    <citation type="journal article" date="2014" name="Int. J. Syst. Evol. Microbiol.">
        <title>Complete genome sequence of Corynebacterium casei LMG S-19264T (=DSM 44701T), isolated from a smear-ripened cheese.</title>
        <authorList>
            <consortium name="US DOE Joint Genome Institute (JGI-PGF)"/>
            <person name="Walter F."/>
            <person name="Albersmeier A."/>
            <person name="Kalinowski J."/>
            <person name="Ruckert C."/>
        </authorList>
    </citation>
    <scope>NUCLEOTIDE SEQUENCE</scope>
    <source>
        <strain evidence="2">VKM Ac-2007</strain>
    </source>
</reference>
<dbReference type="InterPro" id="IPR036397">
    <property type="entry name" value="RNaseH_sf"/>
</dbReference>
<evidence type="ECO:0000259" key="1">
    <source>
        <dbReference type="Pfam" id="PF13683"/>
    </source>
</evidence>
<dbReference type="Proteomes" id="UP001143474">
    <property type="component" value="Unassembled WGS sequence"/>
</dbReference>
<evidence type="ECO:0000313" key="3">
    <source>
        <dbReference type="Proteomes" id="UP001143474"/>
    </source>
</evidence>
<dbReference type="Gene3D" id="3.30.420.10">
    <property type="entry name" value="Ribonuclease H-like superfamily/Ribonuclease H"/>
    <property type="match status" value="1"/>
</dbReference>
<dbReference type="InterPro" id="IPR012337">
    <property type="entry name" value="RNaseH-like_sf"/>
</dbReference>
<dbReference type="GO" id="GO:0015074">
    <property type="term" value="P:DNA integration"/>
    <property type="evidence" value="ECO:0007669"/>
    <property type="project" value="InterPro"/>
</dbReference>
<dbReference type="Pfam" id="PF13683">
    <property type="entry name" value="rve_3"/>
    <property type="match status" value="1"/>
</dbReference>
<proteinExistence type="predicted"/>
<dbReference type="EMBL" id="BSEV01000004">
    <property type="protein sequence ID" value="GLK09160.1"/>
    <property type="molecule type" value="Genomic_DNA"/>
</dbReference>
<dbReference type="GO" id="GO:0003676">
    <property type="term" value="F:nucleic acid binding"/>
    <property type="evidence" value="ECO:0007669"/>
    <property type="project" value="InterPro"/>
</dbReference>
<evidence type="ECO:0000313" key="2">
    <source>
        <dbReference type="EMBL" id="GLK09160.1"/>
    </source>
</evidence>
<comment type="caution">
    <text evidence="2">The sequence shown here is derived from an EMBL/GenBank/DDBJ whole genome shotgun (WGS) entry which is preliminary data.</text>
</comment>
<feature type="domain" description="Integrase catalytic" evidence="1">
    <location>
        <begin position="55"/>
        <end position="112"/>
    </location>
</feature>
<dbReference type="PANTHER" id="PTHR46889">
    <property type="entry name" value="TRANSPOSASE INSF FOR INSERTION SEQUENCE IS3B-RELATED"/>
    <property type="match status" value="1"/>
</dbReference>
<sequence>MHPDAALTCASLQVAAATRGGDVDEVIFHSDRGSEHTVARYQEPCRRLGVVQSMGCALDNAAAEAFNSTLKVEYVHRHQFRTRAEARLKIATWIADFYNTTRWHSANDGLPPITFERHMIERRTASVANFACLSAPSASSPTPRA</sequence>
<name>A0A9W6MCS4_9ACTN</name>